<reference evidence="3 4" key="1">
    <citation type="submission" date="2016-05" db="EMBL/GenBank/DDBJ databases">
        <authorList>
            <person name="Wang S."/>
            <person name="Zhu B."/>
        </authorList>
    </citation>
    <scope>NUCLEOTIDE SEQUENCE [LARGE SCALE GENOMIC DNA]</scope>
    <source>
        <strain evidence="3 4">CRS05-R5</strain>
    </source>
</reference>
<gene>
    <name evidence="3" type="ORF">A8L59_21175</name>
</gene>
<proteinExistence type="predicted"/>
<evidence type="ECO:0000313" key="3">
    <source>
        <dbReference type="EMBL" id="ANH99823.1"/>
    </source>
</evidence>
<feature type="region of interest" description="Disordered" evidence="1">
    <location>
        <begin position="1145"/>
        <end position="1206"/>
    </location>
</feature>
<evidence type="ECO:0000259" key="2">
    <source>
        <dbReference type="Pfam" id="PF20178"/>
    </source>
</evidence>
<evidence type="ECO:0000313" key="4">
    <source>
        <dbReference type="Proteomes" id="UP000078142"/>
    </source>
</evidence>
<feature type="domain" description="Dermonecrotic toxin N-terminal" evidence="2">
    <location>
        <begin position="27"/>
        <end position="287"/>
    </location>
</feature>
<dbReference type="SUPFAM" id="SSF159501">
    <property type="entry name" value="EreA/ChaN-like"/>
    <property type="match status" value="2"/>
</dbReference>
<dbReference type="RefSeq" id="WP_064589056.1">
    <property type="nucleotide sequence ID" value="NZ_CP015852.1"/>
</dbReference>
<sequence>MNTHEARALPNAADKAALKAIASTVIKNCQSVQEAAHDVASDLLKKFGITGLDPDQVYYHRFDTAESRSKAFTGWEHVPATLRSTVTLTQLVVQRFRPSDQDNADLLDVYSGFYTAGPSAKRFNETNEVRLHGDEVLKAFWDINFSALYRERLTAFWQTSAADFRTLAKCNFLIEAVKARDKRQLSDEDFQFITEAVTGPLTWPVTLNMLQAEHACPSTVRAVDIDGHVATNLLRFVAPKGRQIIYLPGESSAFKVLETAVDMHYWVLQRMNTDAERKAFMTHFPLAERQTINDNLTDLMNRLVSTWGKYDHHLINGKNLIVDGDAFSWLRDSSKDAMFAEADLLLTSNGDLREKLWIGYLTAGIKVFGPMAVVGWPVALPVVGASIASLGLNIDQAVNAKTAQERKAGVLGAVFAGIDLLFNLLVLKGPGSLEEVGPELEAAEAQEMADLKQSSATAAPAEPVSAETVSESPEPVAEQTPIPQTFKIDTVLDDARLITEAGRFKGTYQLASNPSSAIRLDGNAYYVRYESDLNGRGTWAIIDPARPDAFSGSIPVRLNAAEQWEIAPQLGLRGGTIKPPTASVGSSSAPAVEAWARTPGIHVPGLEDPEMRAWALGGPDVRSLFRRVWAPGGIDVRNVLGLDPENLGARSVFMGPADESVQELSEFELAQEEPRRDLISDANAYYANHPPVPRQPLTSAPVITTPDALFDYAFAQKPGLVLGEGTGCIASKRFLIENMAALAQQNVKTLYLQELLANVNQLDLDTFARTGEMSEELQNYLNKLDLKARNDPEGRFNLLALVKAANAQRIRVQAIDMTTTWHINEGPITQSPQRQMSRSFFASEVIGFNQQLNGQGRWIALVNQENMTTFRGYQGITEQTDALCARFEDVAPGREQPLGSDPGLAVEYDDNPGSSVHEVVDGEIDLNSVQAPIKGDWRVQLPSVWAYRTAQELRSLLPEPGMFTLQRYRSNVLVVYRNANGAMADSVIRSTPGGRINLDTPLAPTYDSMTVDSLEELKQALIRKGMQPKGWPPAAGEAMSSVSPIESLAAASPQLEQSVIPANWEANELLENLSPDSTPGKFQGIYRLDSNPSTAIMLDDCAYYVRYESDANGGGVWAIIDPQQPNAFSGSIPVRLNAEGDWELAPRAGLKGGGNLQPRGSRPRAPAAPQRPPQAQASAVQASSRQPLQAQVSPELRGPTTSYDTPPRARVRQLAMGERETHLKVVHQPDGSLKGIPTFEEYVASHRADLSRDARQFMSREGLTRTLPARPPLADVATSTSASQLIQRVYEVAPGLVIGESQDRIASMQFLIENMQALAEQKVETLYFQRLLNDFNQVHLDKFFRSGEMTSDLEQYLRQLQSDPTGRFTPLEVVKAAQRNGIRVQATDCLASYRYPGAPLPDMHEQTIKTYLTHTIMQADKALNGGGKWVVLTDQQNTNTFRGIAGISELQGGIGLRVEEVLPANPALIETDRGIELGRGYASQPESLEGDSDTLYADMNLQTPLPLLTRTPKELERLLSRQGMFTFEKSEGTLTLLHRGRDGHIARTLVERTADGRYLINRPSWTEVHQVPYDTIVELSWGLSRMGMDLVGRLPL</sequence>
<dbReference type="CDD" id="cd14729">
    <property type="entry name" value="RtxA-like"/>
    <property type="match status" value="2"/>
</dbReference>
<organism evidence="3 4">
    <name type="scientific">Pseudomonas koreensis</name>
    <dbReference type="NCBI Taxonomy" id="198620"/>
    <lineage>
        <taxon>Bacteria</taxon>
        <taxon>Pseudomonadati</taxon>
        <taxon>Pseudomonadota</taxon>
        <taxon>Gammaproteobacteria</taxon>
        <taxon>Pseudomonadales</taxon>
        <taxon>Pseudomonadaceae</taxon>
        <taxon>Pseudomonas</taxon>
    </lineage>
</organism>
<accession>A0AAC9BW76</accession>
<dbReference type="EMBL" id="CP015852">
    <property type="protein sequence ID" value="ANH99823.1"/>
    <property type="molecule type" value="Genomic_DNA"/>
</dbReference>
<dbReference type="InterPro" id="IPR046673">
    <property type="entry name" value="ToxA_N"/>
</dbReference>
<dbReference type="GeneID" id="93490908"/>
<dbReference type="Gene3D" id="3.40.50.11550">
    <property type="match status" value="2"/>
</dbReference>
<dbReference type="Proteomes" id="UP000078142">
    <property type="component" value="Chromosome"/>
</dbReference>
<feature type="compositionally biased region" description="Low complexity" evidence="1">
    <location>
        <begin position="1157"/>
        <end position="1187"/>
    </location>
</feature>
<dbReference type="Pfam" id="PF20178">
    <property type="entry name" value="ToxA_N"/>
    <property type="match status" value="1"/>
</dbReference>
<evidence type="ECO:0000256" key="1">
    <source>
        <dbReference type="SAM" id="MobiDB-lite"/>
    </source>
</evidence>
<feature type="region of interest" description="Disordered" evidence="1">
    <location>
        <begin position="451"/>
        <end position="479"/>
    </location>
</feature>
<name>A0AAC9BW76_9PSED</name>
<protein>
    <submittedName>
        <fullName evidence="3">Toxin</fullName>
    </submittedName>
</protein>